<organism evidence="16 17">
    <name type="scientific">Methylocystis heyeri</name>
    <dbReference type="NCBI Taxonomy" id="391905"/>
    <lineage>
        <taxon>Bacteria</taxon>
        <taxon>Pseudomonadati</taxon>
        <taxon>Pseudomonadota</taxon>
        <taxon>Alphaproteobacteria</taxon>
        <taxon>Hyphomicrobiales</taxon>
        <taxon>Methylocystaceae</taxon>
        <taxon>Methylocystis</taxon>
    </lineage>
</organism>
<evidence type="ECO:0000256" key="7">
    <source>
        <dbReference type="ARBA" id="ARBA00022806"/>
    </source>
</evidence>
<reference evidence="16 17" key="1">
    <citation type="submission" date="2019-11" db="EMBL/GenBank/DDBJ databases">
        <title>The genome sequence of Methylocystis heyeri.</title>
        <authorList>
            <person name="Oshkin I.Y."/>
            <person name="Miroshnikov K."/>
            <person name="Dedysh S.N."/>
        </authorList>
    </citation>
    <scope>NUCLEOTIDE SEQUENCE [LARGE SCALE GENOMIC DNA]</scope>
    <source>
        <strain evidence="16 17">H2</strain>
    </source>
</reference>
<dbReference type="FunFam" id="3.40.50.300:FF:000076">
    <property type="entry name" value="Replicative DNA helicase"/>
    <property type="match status" value="1"/>
</dbReference>
<dbReference type="InterPro" id="IPR007692">
    <property type="entry name" value="DNA_helicase_DnaB"/>
</dbReference>
<comment type="function">
    <text evidence="11 14">The main replicative DNA helicase, it participates in initiation and elongation during chromosome replication. Travels ahead of the DNA replisome, separating dsDNA into templates for DNA synthesis. A processive ATP-dependent 5'-3' DNA helicase it has DNA-dependent ATPase activity.</text>
</comment>
<dbReference type="EMBL" id="CP046052">
    <property type="protein sequence ID" value="QGM45284.1"/>
    <property type="molecule type" value="Genomic_DNA"/>
</dbReference>
<dbReference type="GO" id="GO:0042802">
    <property type="term" value="F:identical protein binding"/>
    <property type="evidence" value="ECO:0007669"/>
    <property type="project" value="UniProtKB-ARBA"/>
</dbReference>
<dbReference type="OrthoDB" id="9773982at2"/>
<evidence type="ECO:0000256" key="6">
    <source>
        <dbReference type="ARBA" id="ARBA00022801"/>
    </source>
</evidence>
<protein>
    <recommendedName>
        <fullName evidence="13 14">Replicative DNA helicase</fullName>
        <ecNumber evidence="13 14">5.6.2.3</ecNumber>
    </recommendedName>
</protein>
<evidence type="ECO:0000256" key="3">
    <source>
        <dbReference type="ARBA" id="ARBA00022515"/>
    </source>
</evidence>
<keyword evidence="4 14" id="KW-0235">DNA replication</keyword>
<dbReference type="GO" id="GO:0003677">
    <property type="term" value="F:DNA binding"/>
    <property type="evidence" value="ECO:0007669"/>
    <property type="project" value="UniProtKB-UniRule"/>
</dbReference>
<evidence type="ECO:0000256" key="14">
    <source>
        <dbReference type="RuleBase" id="RU362085"/>
    </source>
</evidence>
<dbReference type="AlphaFoldDB" id="A0A6B8KAE8"/>
<keyword evidence="10" id="KW-0413">Isomerase</keyword>
<dbReference type="GO" id="GO:0006269">
    <property type="term" value="P:DNA replication, synthesis of primer"/>
    <property type="evidence" value="ECO:0007669"/>
    <property type="project" value="UniProtKB-UniRule"/>
</dbReference>
<dbReference type="InterPro" id="IPR003593">
    <property type="entry name" value="AAA+_ATPase"/>
</dbReference>
<sequence length="502" mass="55680">MPAIESLPGRRLYQVVEPQESNLRVPPHNIEAEQALLGALLVNNDAYDRVSDFLRPEHFSEELHRRIYDVCGQLIRAGKLATVVTLKTYLGGIELPEGVTMQGYLARLAAEATTIINAEDYGRTIHDLAVRRNLISIGEEVVNAAYDSPVDSSPRQQIEEAERRLYAIAETGRYDGGFQRFSDALVTAIDMANSAYQRDGHLSGLATGLIDLDEKMGGLQKSDLIIVAGRPGMGKTALATNIAFNIAKAYQFETEPDGSHKTVNGGIVGFFSLEMSAEQLATRIIAEQAGVPGYKIRRGDITEEDFRRITDAAREMQSIPFYIDQSGGISIAQLTARARRLKRQRGLDLLVVDYLQLLAGSRARSDNRVQELTEITTGMKALAKELSVPIIALSQLSRQVESRDDKRPQLSDLRESGSIEQDADVVLFVYREEYYLKNRQPREGTEEHIAWLAEMERAHGRAEAIIGKQRHGPTGTVQLAFEGEITRFSNLAEEDQLPAQIG</sequence>
<comment type="subunit">
    <text evidence="2">Homohexamer.</text>
</comment>
<dbReference type="Gene3D" id="3.40.50.300">
    <property type="entry name" value="P-loop containing nucleotide triphosphate hydrolases"/>
    <property type="match status" value="1"/>
</dbReference>
<evidence type="ECO:0000256" key="2">
    <source>
        <dbReference type="ARBA" id="ARBA00011643"/>
    </source>
</evidence>
<keyword evidence="8 14" id="KW-0067">ATP-binding</keyword>
<dbReference type="GO" id="GO:1990077">
    <property type="term" value="C:primosome complex"/>
    <property type="evidence" value="ECO:0007669"/>
    <property type="project" value="UniProtKB-UniRule"/>
</dbReference>
<evidence type="ECO:0000256" key="9">
    <source>
        <dbReference type="ARBA" id="ARBA00023125"/>
    </source>
</evidence>
<dbReference type="InterPro" id="IPR016136">
    <property type="entry name" value="DNA_helicase_N/primase_C"/>
</dbReference>
<dbReference type="InterPro" id="IPR007693">
    <property type="entry name" value="DNA_helicase_DnaB-like_N"/>
</dbReference>
<feature type="domain" description="SF4 helicase" evidence="15">
    <location>
        <begin position="198"/>
        <end position="495"/>
    </location>
</feature>
<evidence type="ECO:0000256" key="4">
    <source>
        <dbReference type="ARBA" id="ARBA00022705"/>
    </source>
</evidence>
<proteinExistence type="inferred from homology"/>
<keyword evidence="5 14" id="KW-0547">Nucleotide-binding</keyword>
<dbReference type="InterPro" id="IPR036185">
    <property type="entry name" value="DNA_heli_DnaB-like_N_sf"/>
</dbReference>
<dbReference type="PROSITE" id="PS51199">
    <property type="entry name" value="SF4_HELICASE"/>
    <property type="match status" value="1"/>
</dbReference>
<evidence type="ECO:0000256" key="10">
    <source>
        <dbReference type="ARBA" id="ARBA00023235"/>
    </source>
</evidence>
<dbReference type="RefSeq" id="WP_136495566.1">
    <property type="nucleotide sequence ID" value="NZ_CP046052.1"/>
</dbReference>
<comment type="similarity">
    <text evidence="1 14">Belongs to the helicase family. DnaB subfamily.</text>
</comment>
<name>A0A6B8KAE8_9HYPH</name>
<keyword evidence="3 14" id="KW-0639">Primosome</keyword>
<keyword evidence="17" id="KW-1185">Reference proteome</keyword>
<dbReference type="NCBIfam" id="TIGR00665">
    <property type="entry name" value="DnaB"/>
    <property type="match status" value="1"/>
</dbReference>
<evidence type="ECO:0000256" key="8">
    <source>
        <dbReference type="ARBA" id="ARBA00022840"/>
    </source>
</evidence>
<evidence type="ECO:0000256" key="12">
    <source>
        <dbReference type="ARBA" id="ARBA00048954"/>
    </source>
</evidence>
<dbReference type="InterPro" id="IPR027417">
    <property type="entry name" value="P-loop_NTPase"/>
</dbReference>
<evidence type="ECO:0000256" key="13">
    <source>
        <dbReference type="NCBIfam" id="TIGR00665"/>
    </source>
</evidence>
<accession>A0A6B8KAE8</accession>
<comment type="catalytic activity">
    <reaction evidence="12 14">
        <text>ATP + H2O = ADP + phosphate + H(+)</text>
        <dbReference type="Rhea" id="RHEA:13065"/>
        <dbReference type="ChEBI" id="CHEBI:15377"/>
        <dbReference type="ChEBI" id="CHEBI:15378"/>
        <dbReference type="ChEBI" id="CHEBI:30616"/>
        <dbReference type="ChEBI" id="CHEBI:43474"/>
        <dbReference type="ChEBI" id="CHEBI:456216"/>
        <dbReference type="EC" id="5.6.2.3"/>
    </reaction>
</comment>
<evidence type="ECO:0000259" key="15">
    <source>
        <dbReference type="PROSITE" id="PS51199"/>
    </source>
</evidence>
<dbReference type="CDD" id="cd00984">
    <property type="entry name" value="DnaB_C"/>
    <property type="match status" value="1"/>
</dbReference>
<evidence type="ECO:0000256" key="11">
    <source>
        <dbReference type="ARBA" id="ARBA00044932"/>
    </source>
</evidence>
<gene>
    <name evidence="16" type="ORF">H2LOC_006015</name>
</gene>
<keyword evidence="6 14" id="KW-0378">Hydrolase</keyword>
<dbReference type="KEGG" id="mhey:H2LOC_006015"/>
<dbReference type="Pfam" id="PF00772">
    <property type="entry name" value="DnaB"/>
    <property type="match status" value="1"/>
</dbReference>
<dbReference type="SMART" id="SM00382">
    <property type="entry name" value="AAA"/>
    <property type="match status" value="1"/>
</dbReference>
<dbReference type="SUPFAM" id="SSF52540">
    <property type="entry name" value="P-loop containing nucleoside triphosphate hydrolases"/>
    <property type="match status" value="1"/>
</dbReference>
<dbReference type="Gene3D" id="1.10.860.10">
    <property type="entry name" value="DNAb Helicase, Chain A"/>
    <property type="match status" value="1"/>
</dbReference>
<evidence type="ECO:0000313" key="16">
    <source>
        <dbReference type="EMBL" id="QGM45284.1"/>
    </source>
</evidence>
<dbReference type="Proteomes" id="UP000309061">
    <property type="component" value="Chromosome"/>
</dbReference>
<dbReference type="InterPro" id="IPR007694">
    <property type="entry name" value="DNA_helicase_DnaB-like_C"/>
</dbReference>
<dbReference type="GO" id="GO:0005829">
    <property type="term" value="C:cytosol"/>
    <property type="evidence" value="ECO:0007669"/>
    <property type="project" value="TreeGrafter"/>
</dbReference>
<dbReference type="SUPFAM" id="SSF48024">
    <property type="entry name" value="N-terminal domain of DnaB helicase"/>
    <property type="match status" value="1"/>
</dbReference>
<evidence type="ECO:0000256" key="1">
    <source>
        <dbReference type="ARBA" id="ARBA00008428"/>
    </source>
</evidence>
<dbReference type="PANTHER" id="PTHR30153:SF2">
    <property type="entry name" value="REPLICATIVE DNA HELICASE"/>
    <property type="match status" value="1"/>
</dbReference>
<dbReference type="GO" id="GO:0043139">
    <property type="term" value="F:5'-3' DNA helicase activity"/>
    <property type="evidence" value="ECO:0007669"/>
    <property type="project" value="UniProtKB-EC"/>
</dbReference>
<dbReference type="EC" id="5.6.2.3" evidence="13 14"/>
<dbReference type="Pfam" id="PF03796">
    <property type="entry name" value="DnaB_C"/>
    <property type="match status" value="1"/>
</dbReference>
<keyword evidence="9 14" id="KW-0238">DNA-binding</keyword>
<dbReference type="GO" id="GO:0005524">
    <property type="term" value="F:ATP binding"/>
    <property type="evidence" value="ECO:0007669"/>
    <property type="project" value="UniProtKB-UniRule"/>
</dbReference>
<evidence type="ECO:0000256" key="5">
    <source>
        <dbReference type="ARBA" id="ARBA00022741"/>
    </source>
</evidence>
<keyword evidence="7 14" id="KW-0347">Helicase</keyword>
<dbReference type="GO" id="GO:0016787">
    <property type="term" value="F:hydrolase activity"/>
    <property type="evidence" value="ECO:0007669"/>
    <property type="project" value="UniProtKB-KW"/>
</dbReference>
<dbReference type="PANTHER" id="PTHR30153">
    <property type="entry name" value="REPLICATIVE DNA HELICASE DNAB"/>
    <property type="match status" value="1"/>
</dbReference>
<evidence type="ECO:0000313" key="17">
    <source>
        <dbReference type="Proteomes" id="UP000309061"/>
    </source>
</evidence>
<dbReference type="NCBIfam" id="NF006606">
    <property type="entry name" value="PRK09165.1"/>
    <property type="match status" value="1"/>
</dbReference>